<evidence type="ECO:0000259" key="6">
    <source>
        <dbReference type="Pfam" id="PF00324"/>
    </source>
</evidence>
<keyword evidence="4 5" id="KW-0472">Membrane</keyword>
<feature type="transmembrane region" description="Helical" evidence="5">
    <location>
        <begin position="373"/>
        <end position="393"/>
    </location>
</feature>
<reference evidence="7 8" key="1">
    <citation type="submission" date="2020-10" db="EMBL/GenBank/DDBJ databases">
        <authorList>
            <person name="Peeters C."/>
        </authorList>
    </citation>
    <scope>NUCLEOTIDE SEQUENCE [LARGE SCALE GENOMIC DNA]</scope>
    <source>
        <strain evidence="7 8">LMG 27952</strain>
    </source>
</reference>
<keyword evidence="3 5" id="KW-1133">Transmembrane helix</keyword>
<dbReference type="Proteomes" id="UP000656319">
    <property type="component" value="Unassembled WGS sequence"/>
</dbReference>
<feature type="transmembrane region" description="Helical" evidence="5">
    <location>
        <begin position="105"/>
        <end position="135"/>
    </location>
</feature>
<keyword evidence="8" id="KW-1185">Reference proteome</keyword>
<feature type="transmembrane region" description="Helical" evidence="5">
    <location>
        <begin position="245"/>
        <end position="267"/>
    </location>
</feature>
<sequence length="469" mass="50564">MNDIAVKSPPLDEFGHAQQTTKDRTHAQMARVLGLPSLLLFGLAYMVPLTVFTTYGIVTQTTGGHLSAAYVVTLVTMLFTAYSYGRMGAALPVAGSAYAYARKAFGGNVGFMVGWALLLDYLFMPMICYLVIGIYMSQYFPGVPSPVWIVGCIAAVLALNVLGIKLVTKANFALIGVQVVFIVVFVVASVKSIGVGSPVSFVRPFYERGMNTSGLFMGAATLCLSFLGFDAVSTLSEETRDPQRLLPKAIILCTLVSGLLFIFLAYLSQLAMPDWRSFKDADSASLELMEHVGGHLLSAFFTAVYVAGCFACAMASQASVTRILFAMGRDGVLPRSIFGRRSVRFGTPVSATVAVSVLSLSALAISLDLASTMISFGALVAFSFVNLSTTRHHLGTLRLRGAGNLLRYGAVPVVGFLLTVWLWTSLSATTFRVGLIWLAVGLCQLLWLTRGFRRPAPRIEEYEEANACF</sequence>
<dbReference type="InterPro" id="IPR050367">
    <property type="entry name" value="APC_superfamily"/>
</dbReference>
<dbReference type="InterPro" id="IPR004841">
    <property type="entry name" value="AA-permease/SLC12A_dom"/>
</dbReference>
<feature type="transmembrane region" description="Helical" evidence="5">
    <location>
        <begin position="429"/>
        <end position="448"/>
    </location>
</feature>
<keyword evidence="2 5" id="KW-0812">Transmembrane</keyword>
<evidence type="ECO:0000256" key="3">
    <source>
        <dbReference type="ARBA" id="ARBA00022989"/>
    </source>
</evidence>
<accession>A0ABN7I5M2</accession>
<feature type="transmembrane region" description="Helical" evidence="5">
    <location>
        <begin position="32"/>
        <end position="58"/>
    </location>
</feature>
<feature type="transmembrane region" description="Helical" evidence="5">
    <location>
        <begin position="147"/>
        <end position="167"/>
    </location>
</feature>
<feature type="transmembrane region" description="Helical" evidence="5">
    <location>
        <begin position="174"/>
        <end position="194"/>
    </location>
</feature>
<evidence type="ECO:0000256" key="1">
    <source>
        <dbReference type="ARBA" id="ARBA00004141"/>
    </source>
</evidence>
<feature type="transmembrane region" description="Helical" evidence="5">
    <location>
        <begin position="214"/>
        <end position="233"/>
    </location>
</feature>
<comment type="subcellular location">
    <subcellularLocation>
        <location evidence="1">Membrane</location>
        <topology evidence="1">Multi-pass membrane protein</topology>
    </subcellularLocation>
</comment>
<dbReference type="PIRSF" id="PIRSF006060">
    <property type="entry name" value="AA_transporter"/>
    <property type="match status" value="1"/>
</dbReference>
<dbReference type="PANTHER" id="PTHR42770:SF8">
    <property type="entry name" value="PUTRESCINE IMPORTER PUUP"/>
    <property type="match status" value="1"/>
</dbReference>
<feature type="domain" description="Amino acid permease/ SLC12A" evidence="6">
    <location>
        <begin position="39"/>
        <end position="391"/>
    </location>
</feature>
<feature type="transmembrane region" description="Helical" evidence="5">
    <location>
        <begin position="64"/>
        <end position="84"/>
    </location>
</feature>
<evidence type="ECO:0000313" key="7">
    <source>
        <dbReference type="EMBL" id="CAD6550982.1"/>
    </source>
</evidence>
<comment type="caution">
    <text evidence="7">The sequence shown here is derived from an EMBL/GenBank/DDBJ whole genome shotgun (WGS) entry which is preliminary data.</text>
</comment>
<organism evidence="7 8">
    <name type="scientific">Paraburkholderia hiiakae</name>
    <dbReference type="NCBI Taxonomy" id="1081782"/>
    <lineage>
        <taxon>Bacteria</taxon>
        <taxon>Pseudomonadati</taxon>
        <taxon>Pseudomonadota</taxon>
        <taxon>Betaproteobacteria</taxon>
        <taxon>Burkholderiales</taxon>
        <taxon>Burkholderiaceae</taxon>
        <taxon>Paraburkholderia</taxon>
    </lineage>
</organism>
<dbReference type="Gene3D" id="1.20.1740.10">
    <property type="entry name" value="Amino acid/polyamine transporter I"/>
    <property type="match status" value="1"/>
</dbReference>
<evidence type="ECO:0000256" key="2">
    <source>
        <dbReference type="ARBA" id="ARBA00022692"/>
    </source>
</evidence>
<feature type="transmembrane region" description="Helical" evidence="5">
    <location>
        <begin position="405"/>
        <end position="423"/>
    </location>
</feature>
<feature type="transmembrane region" description="Helical" evidence="5">
    <location>
        <begin position="296"/>
        <end position="325"/>
    </location>
</feature>
<dbReference type="EMBL" id="CAJHCQ010000014">
    <property type="protein sequence ID" value="CAD6550982.1"/>
    <property type="molecule type" value="Genomic_DNA"/>
</dbReference>
<dbReference type="RefSeq" id="WP_201698643.1">
    <property type="nucleotide sequence ID" value="NZ_CAJHCQ010000014.1"/>
</dbReference>
<dbReference type="PANTHER" id="PTHR42770">
    <property type="entry name" value="AMINO ACID TRANSPORTER-RELATED"/>
    <property type="match status" value="1"/>
</dbReference>
<dbReference type="Pfam" id="PF00324">
    <property type="entry name" value="AA_permease"/>
    <property type="match status" value="1"/>
</dbReference>
<proteinExistence type="predicted"/>
<evidence type="ECO:0000256" key="5">
    <source>
        <dbReference type="SAM" id="Phobius"/>
    </source>
</evidence>
<evidence type="ECO:0000256" key="4">
    <source>
        <dbReference type="ARBA" id="ARBA00023136"/>
    </source>
</evidence>
<evidence type="ECO:0000313" key="8">
    <source>
        <dbReference type="Proteomes" id="UP000656319"/>
    </source>
</evidence>
<gene>
    <name evidence="7" type="primary">puuP_2</name>
    <name evidence="7" type="ORF">LMG27952_05099</name>
</gene>
<protein>
    <submittedName>
        <fullName evidence="7">Putrescine importer PuuP</fullName>
    </submittedName>
</protein>
<feature type="transmembrane region" description="Helical" evidence="5">
    <location>
        <begin position="345"/>
        <end position="367"/>
    </location>
</feature>
<name>A0ABN7I5M2_9BURK</name>